<dbReference type="AlphaFoldDB" id="A0A7W6BLK8"/>
<protein>
    <submittedName>
        <fullName evidence="2">ElaB/YqjD/DUF883 family membrane-anchored ribosome-binding protein</fullName>
    </submittedName>
</protein>
<organism evidence="2 3">
    <name type="scientific">Sphingobium jiangsuense</name>
    <dbReference type="NCBI Taxonomy" id="870476"/>
    <lineage>
        <taxon>Bacteria</taxon>
        <taxon>Pseudomonadati</taxon>
        <taxon>Pseudomonadota</taxon>
        <taxon>Alphaproteobacteria</taxon>
        <taxon>Sphingomonadales</taxon>
        <taxon>Sphingomonadaceae</taxon>
        <taxon>Sphingobium</taxon>
    </lineage>
</organism>
<evidence type="ECO:0000313" key="3">
    <source>
        <dbReference type="Proteomes" id="UP000571950"/>
    </source>
</evidence>
<accession>A0A7W6BLK8</accession>
<name>A0A7W6BLK8_9SPHN</name>
<feature type="region of interest" description="Disordered" evidence="1">
    <location>
        <begin position="194"/>
        <end position="216"/>
    </location>
</feature>
<keyword evidence="3" id="KW-1185">Reference proteome</keyword>
<feature type="region of interest" description="Disordered" evidence="1">
    <location>
        <begin position="32"/>
        <end position="64"/>
    </location>
</feature>
<dbReference type="EMBL" id="JACIDT010000010">
    <property type="protein sequence ID" value="MBB3927201.1"/>
    <property type="molecule type" value="Genomic_DNA"/>
</dbReference>
<dbReference type="Proteomes" id="UP000571950">
    <property type="component" value="Unassembled WGS sequence"/>
</dbReference>
<sequence length="216" mass="22646">MEQDIHDKLDRARAIATENVKRATEGIREGAERVREGAERVGERARAAGSGAGETLGKAREQAGRAAGHANRIITEHPLAAAAAAVAVGAMAAYMFPKSSRKLRAAAPKLLSAAAAAGQKVTRTLAEQAKSKAQLPVEETGHHLLEKFGDAARKAPGNAVDAARSGLETARAFAMEAARKAELEERAGKLLDAASEAASKMASRVRDHARRDTNGD</sequence>
<proteinExistence type="predicted"/>
<comment type="caution">
    <text evidence="2">The sequence shown here is derived from an EMBL/GenBank/DDBJ whole genome shotgun (WGS) entry which is preliminary data.</text>
</comment>
<feature type="compositionally biased region" description="Basic and acidic residues" evidence="1">
    <location>
        <begin position="204"/>
        <end position="216"/>
    </location>
</feature>
<gene>
    <name evidence="2" type="ORF">GGR43_002924</name>
</gene>
<evidence type="ECO:0000256" key="1">
    <source>
        <dbReference type="SAM" id="MobiDB-lite"/>
    </source>
</evidence>
<evidence type="ECO:0000313" key="2">
    <source>
        <dbReference type="EMBL" id="MBB3927201.1"/>
    </source>
</evidence>
<dbReference type="RefSeq" id="WP_188072704.1">
    <property type="nucleotide sequence ID" value="NZ_BSPS01000013.1"/>
</dbReference>
<feature type="compositionally biased region" description="Basic and acidic residues" evidence="1">
    <location>
        <begin position="32"/>
        <end position="46"/>
    </location>
</feature>
<reference evidence="2 3" key="1">
    <citation type="submission" date="2020-08" db="EMBL/GenBank/DDBJ databases">
        <title>Genomic Encyclopedia of Type Strains, Phase IV (KMG-IV): sequencing the most valuable type-strain genomes for metagenomic binning, comparative biology and taxonomic classification.</title>
        <authorList>
            <person name="Goeker M."/>
        </authorList>
    </citation>
    <scope>NUCLEOTIDE SEQUENCE [LARGE SCALE GENOMIC DNA]</scope>
    <source>
        <strain evidence="2 3">DSM 26189</strain>
    </source>
</reference>